<comment type="caution">
    <text evidence="1">The sequence shown here is derived from an EMBL/GenBank/DDBJ whole genome shotgun (WGS) entry which is preliminary data.</text>
</comment>
<organism evidence="1 2">
    <name type="scientific">Trichonephila inaurata madagascariensis</name>
    <dbReference type="NCBI Taxonomy" id="2747483"/>
    <lineage>
        <taxon>Eukaryota</taxon>
        <taxon>Metazoa</taxon>
        <taxon>Ecdysozoa</taxon>
        <taxon>Arthropoda</taxon>
        <taxon>Chelicerata</taxon>
        <taxon>Arachnida</taxon>
        <taxon>Araneae</taxon>
        <taxon>Araneomorphae</taxon>
        <taxon>Entelegynae</taxon>
        <taxon>Araneoidea</taxon>
        <taxon>Nephilidae</taxon>
        <taxon>Trichonephila</taxon>
        <taxon>Trichonephila inaurata</taxon>
    </lineage>
</organism>
<gene>
    <name evidence="1" type="ORF">TNIN_407521</name>
</gene>
<keyword evidence="2" id="KW-1185">Reference proteome</keyword>
<dbReference type="EMBL" id="BMAV01016974">
    <property type="protein sequence ID" value="GFY68284.1"/>
    <property type="molecule type" value="Genomic_DNA"/>
</dbReference>
<dbReference type="Proteomes" id="UP000886998">
    <property type="component" value="Unassembled WGS sequence"/>
</dbReference>
<proteinExistence type="predicted"/>
<accession>A0A8X7CDW7</accession>
<dbReference type="AlphaFoldDB" id="A0A8X7CDW7"/>
<name>A0A8X7CDW7_9ARAC</name>
<evidence type="ECO:0000313" key="2">
    <source>
        <dbReference type="Proteomes" id="UP000886998"/>
    </source>
</evidence>
<evidence type="ECO:0000313" key="1">
    <source>
        <dbReference type="EMBL" id="GFY68284.1"/>
    </source>
</evidence>
<protein>
    <submittedName>
        <fullName evidence="1">Uncharacterized protein</fullName>
    </submittedName>
</protein>
<reference evidence="1" key="1">
    <citation type="submission" date="2020-08" db="EMBL/GenBank/DDBJ databases">
        <title>Multicomponent nature underlies the extraordinary mechanical properties of spider dragline silk.</title>
        <authorList>
            <person name="Kono N."/>
            <person name="Nakamura H."/>
            <person name="Mori M."/>
            <person name="Yoshida Y."/>
            <person name="Ohtoshi R."/>
            <person name="Malay A.D."/>
            <person name="Moran D.A.P."/>
            <person name="Tomita M."/>
            <person name="Numata K."/>
            <person name="Arakawa K."/>
        </authorList>
    </citation>
    <scope>NUCLEOTIDE SEQUENCE</scope>
</reference>
<sequence>MYFSLLFSVSGQISFEQKQLMLLPKNFAEHTESILKVQEWINNLSLESNLRDYVDEENDGGEIDSPVSDIAVWDNNESANKLSVDTVEKPETPKQYTPFKMSTITFFRRKNL</sequence>